<protein>
    <submittedName>
        <fullName evidence="4">Oxidoreductase</fullName>
    </submittedName>
</protein>
<keyword evidence="2" id="KW-0560">Oxidoreductase</keyword>
<sequence length="240" mass="24827">MQVNGSTALVTGANRGIGRATVEALLARGAAKVYAAARRLDTVGDLAARDGRVVPVRIDLTDPAQIAPAATAAADVTLLVNNAGSLAFADPLTGDVAGIERDLRTNFLGTLSMVRAFAPVLESNGGGAIVNLLSLVVFGPVPAMGGYSASKAAAASATQALRAQLADRKITVHGVFPGAVDTDMIRDFPIPKTGPADVATAILDGLEAGEENIFPDPMARQGYRDWRDDPSAFERRMASM</sequence>
<dbReference type="SUPFAM" id="SSF51735">
    <property type="entry name" value="NAD(P)-binding Rossmann-fold domains"/>
    <property type="match status" value="1"/>
</dbReference>
<comment type="caution">
    <text evidence="4">The sequence shown here is derived from an EMBL/GenBank/DDBJ whole genome shotgun (WGS) entry which is preliminary data.</text>
</comment>
<dbReference type="RefSeq" id="WP_204011467.1">
    <property type="nucleotide sequence ID" value="NZ_BOPG01000104.1"/>
</dbReference>
<dbReference type="Gene3D" id="3.40.50.720">
    <property type="entry name" value="NAD(P)-binding Rossmann-like Domain"/>
    <property type="match status" value="1"/>
</dbReference>
<evidence type="ECO:0000313" key="4">
    <source>
        <dbReference type="EMBL" id="GIJ63918.1"/>
    </source>
</evidence>
<dbReference type="InterPro" id="IPR036291">
    <property type="entry name" value="NAD(P)-bd_dom_sf"/>
</dbReference>
<comment type="similarity">
    <text evidence="1 3">Belongs to the short-chain dehydrogenases/reductases (SDR) family.</text>
</comment>
<gene>
    <name evidence="4" type="ORF">Vau01_114340</name>
</gene>
<name>A0A8J3ZJG5_9ACTN</name>
<evidence type="ECO:0000256" key="3">
    <source>
        <dbReference type="RuleBase" id="RU000363"/>
    </source>
</evidence>
<organism evidence="4 5">
    <name type="scientific">Virgisporangium aurantiacum</name>
    <dbReference type="NCBI Taxonomy" id="175570"/>
    <lineage>
        <taxon>Bacteria</taxon>
        <taxon>Bacillati</taxon>
        <taxon>Actinomycetota</taxon>
        <taxon>Actinomycetes</taxon>
        <taxon>Micromonosporales</taxon>
        <taxon>Micromonosporaceae</taxon>
        <taxon>Virgisporangium</taxon>
    </lineage>
</organism>
<dbReference type="GO" id="GO:0016491">
    <property type="term" value="F:oxidoreductase activity"/>
    <property type="evidence" value="ECO:0007669"/>
    <property type="project" value="UniProtKB-KW"/>
</dbReference>
<dbReference type="PANTHER" id="PTHR44169">
    <property type="entry name" value="NADPH-DEPENDENT 1-ACYLDIHYDROXYACETONE PHOSPHATE REDUCTASE"/>
    <property type="match status" value="1"/>
</dbReference>
<dbReference type="NCBIfam" id="NF006118">
    <property type="entry name" value="PRK08264.1-4"/>
    <property type="match status" value="1"/>
</dbReference>
<evidence type="ECO:0000256" key="2">
    <source>
        <dbReference type="ARBA" id="ARBA00023002"/>
    </source>
</evidence>
<dbReference type="EMBL" id="BOPG01000104">
    <property type="protein sequence ID" value="GIJ63918.1"/>
    <property type="molecule type" value="Genomic_DNA"/>
</dbReference>
<evidence type="ECO:0000256" key="1">
    <source>
        <dbReference type="ARBA" id="ARBA00006484"/>
    </source>
</evidence>
<proteinExistence type="inferred from homology"/>
<accession>A0A8J3ZJG5</accession>
<dbReference type="PANTHER" id="PTHR44169:SF6">
    <property type="entry name" value="NADPH-DEPENDENT 1-ACYLDIHYDROXYACETONE PHOSPHATE REDUCTASE"/>
    <property type="match status" value="1"/>
</dbReference>
<dbReference type="PRINTS" id="PR00081">
    <property type="entry name" value="GDHRDH"/>
</dbReference>
<keyword evidence="5" id="KW-1185">Reference proteome</keyword>
<dbReference type="AlphaFoldDB" id="A0A8J3ZJG5"/>
<dbReference type="InterPro" id="IPR002347">
    <property type="entry name" value="SDR_fam"/>
</dbReference>
<dbReference type="Pfam" id="PF00106">
    <property type="entry name" value="adh_short"/>
    <property type="match status" value="1"/>
</dbReference>
<dbReference type="Proteomes" id="UP000612585">
    <property type="component" value="Unassembled WGS sequence"/>
</dbReference>
<evidence type="ECO:0000313" key="5">
    <source>
        <dbReference type="Proteomes" id="UP000612585"/>
    </source>
</evidence>
<dbReference type="PRINTS" id="PR00080">
    <property type="entry name" value="SDRFAMILY"/>
</dbReference>
<reference evidence="4" key="1">
    <citation type="submission" date="2021-01" db="EMBL/GenBank/DDBJ databases">
        <title>Whole genome shotgun sequence of Virgisporangium aurantiacum NBRC 16421.</title>
        <authorList>
            <person name="Komaki H."/>
            <person name="Tamura T."/>
        </authorList>
    </citation>
    <scope>NUCLEOTIDE SEQUENCE</scope>
    <source>
        <strain evidence="4">NBRC 16421</strain>
    </source>
</reference>